<organism evidence="1 2">
    <name type="scientific">Pelomicrobium methylotrophicum</name>
    <dbReference type="NCBI Taxonomy" id="2602750"/>
    <lineage>
        <taxon>Bacteria</taxon>
        <taxon>Pseudomonadati</taxon>
        <taxon>Pseudomonadota</taxon>
        <taxon>Hydrogenophilia</taxon>
        <taxon>Hydrogenophilia incertae sedis</taxon>
        <taxon>Pelomicrobium</taxon>
    </lineage>
</organism>
<gene>
    <name evidence="1" type="ORF">FR698_14485</name>
</gene>
<protein>
    <submittedName>
        <fullName evidence="1">Uncharacterized protein</fullName>
    </submittedName>
</protein>
<keyword evidence="2" id="KW-1185">Reference proteome</keyword>
<dbReference type="EMBL" id="VPFL01000026">
    <property type="protein sequence ID" value="TXF10572.1"/>
    <property type="molecule type" value="Genomic_DNA"/>
</dbReference>
<dbReference type="Proteomes" id="UP000321201">
    <property type="component" value="Unassembled WGS sequence"/>
</dbReference>
<comment type="caution">
    <text evidence="1">The sequence shown here is derived from an EMBL/GenBank/DDBJ whole genome shotgun (WGS) entry which is preliminary data.</text>
</comment>
<dbReference type="RefSeq" id="WP_147800918.1">
    <property type="nucleotide sequence ID" value="NZ_VPFL01000026.1"/>
</dbReference>
<dbReference type="InParanoid" id="A0A5C7EU46"/>
<name>A0A5C7EU46_9PROT</name>
<proteinExistence type="predicted"/>
<evidence type="ECO:0000313" key="2">
    <source>
        <dbReference type="Proteomes" id="UP000321201"/>
    </source>
</evidence>
<accession>A0A5C7EU46</accession>
<evidence type="ECO:0000313" key="1">
    <source>
        <dbReference type="EMBL" id="TXF10572.1"/>
    </source>
</evidence>
<sequence length="85" mass="9178">MGRRAVLARRHARDAFQRPPAALRIELAWHPQSLVGRHHAGPASEAALRALWHHLVAELNPAALGTLTALGLPATVGHYNLRCAA</sequence>
<reference evidence="1 2" key="1">
    <citation type="submission" date="2019-08" db="EMBL/GenBank/DDBJ databases">
        <title>Pelomicrobium methylotrophicum gen. nov., sp. nov. a moderately thermophilic, facultatively anaerobic, lithoautotrophic and methylotrophic bacterium isolated from a terrestrial mud volcano.</title>
        <authorList>
            <person name="Slobodkina G.B."/>
            <person name="Merkel A.Y."/>
            <person name="Slobodkin A.I."/>
        </authorList>
    </citation>
    <scope>NUCLEOTIDE SEQUENCE [LARGE SCALE GENOMIC DNA]</scope>
    <source>
        <strain evidence="1 2">SM250</strain>
    </source>
</reference>
<dbReference type="AlphaFoldDB" id="A0A5C7EU46"/>